<dbReference type="InterPro" id="IPR007730">
    <property type="entry name" value="SPOR-like_dom"/>
</dbReference>
<protein>
    <recommendedName>
        <fullName evidence="2">SPOR domain-containing protein</fullName>
    </recommendedName>
</protein>
<name>A0ABR4WFQ0_9GAMM</name>
<sequence length="528" mass="56483">MEHDDDRFFSGASRGDYLDALTAHAGLGSVVALEGDSGSGVSTLLGHTVMALLGDMEIVRIDGAAEHNANVVVESLLRHFDIDRAALPDKLRGTLADSRILVVVDNSEDLLDEAIATMAALKQKLGARLGYLFGGLPGTVEKLKGADLALDDVLDLPSLVADDIQDFAWFVLGLELDEAQAERLRHDSDGNIARLIELLSNGDVGAPVMMSAAAEEEDDSEPAAVFASRPVDEDSQEEFHLSSSAVDDEAESFAETGDDHEDVEQERRAAVTPPWRHVAAVVGLLAVVVIIWSVFSGGSDDGYGQGESRQLALPVPEQSGAEEGAAAEAQEPQTRPLASSMEPVARLEDLPDRQDPEPDSKTDGDAGSVSLTPVTDPVMQSAPARQEPEVRVAQESAEAASPEPKQEEQSQDTPAEPDTVPASEPALSGLDAELGYQREDWLATLDDSRWFLQITVTSQEANARGVLDQLERKGAYYRAERNGKAVYLVLSGDYSSRQAALDAKSTLPAKLRSAGPFPRNIADIRSEL</sequence>
<dbReference type="PROSITE" id="PS51724">
    <property type="entry name" value="SPOR"/>
    <property type="match status" value="1"/>
</dbReference>
<dbReference type="Gene3D" id="3.30.70.1070">
    <property type="entry name" value="Sporulation related repeat"/>
    <property type="match status" value="1"/>
</dbReference>
<feature type="region of interest" description="Disordered" evidence="1">
    <location>
        <begin position="230"/>
        <end position="271"/>
    </location>
</feature>
<dbReference type="Proteomes" id="UP000029443">
    <property type="component" value="Unassembled WGS sequence"/>
</dbReference>
<dbReference type="EMBL" id="ARXU01000002">
    <property type="protein sequence ID" value="KGD62402.1"/>
    <property type="molecule type" value="Genomic_DNA"/>
</dbReference>
<accession>A0ABR4WFQ0</accession>
<proteinExistence type="predicted"/>
<comment type="caution">
    <text evidence="3">The sequence shown here is derived from an EMBL/GenBank/DDBJ whole genome shotgun (WGS) entry which is preliminary data.</text>
</comment>
<evidence type="ECO:0000313" key="3">
    <source>
        <dbReference type="EMBL" id="KGD62402.1"/>
    </source>
</evidence>
<feature type="compositionally biased region" description="Low complexity" evidence="1">
    <location>
        <begin position="317"/>
        <end position="331"/>
    </location>
</feature>
<dbReference type="Pfam" id="PF05036">
    <property type="entry name" value="SPOR"/>
    <property type="match status" value="1"/>
</dbReference>
<dbReference type="RefSeq" id="WP_035245125.1">
    <property type="nucleotide sequence ID" value="NZ_ARXU01000002.1"/>
</dbReference>
<feature type="compositionally biased region" description="Basic and acidic residues" evidence="1">
    <location>
        <begin position="345"/>
        <end position="364"/>
    </location>
</feature>
<dbReference type="InterPro" id="IPR036680">
    <property type="entry name" value="SPOR-like_sf"/>
</dbReference>
<feature type="region of interest" description="Disordered" evidence="1">
    <location>
        <begin position="317"/>
        <end position="426"/>
    </location>
</feature>
<dbReference type="SUPFAM" id="SSF110997">
    <property type="entry name" value="Sporulation related repeat"/>
    <property type="match status" value="1"/>
</dbReference>
<feature type="domain" description="SPOR" evidence="2">
    <location>
        <begin position="444"/>
        <end position="520"/>
    </location>
</feature>
<feature type="compositionally biased region" description="Acidic residues" evidence="1">
    <location>
        <begin position="246"/>
        <end position="264"/>
    </location>
</feature>
<feature type="compositionally biased region" description="Low complexity" evidence="1">
    <location>
        <begin position="393"/>
        <end position="403"/>
    </location>
</feature>
<organism evidence="3 4">
    <name type="scientific">Alcanivorax jadensis T9</name>
    <dbReference type="NCBI Taxonomy" id="1177181"/>
    <lineage>
        <taxon>Bacteria</taxon>
        <taxon>Pseudomonadati</taxon>
        <taxon>Pseudomonadota</taxon>
        <taxon>Gammaproteobacteria</taxon>
        <taxon>Oceanospirillales</taxon>
        <taxon>Alcanivoracaceae</taxon>
        <taxon>Alcanivorax</taxon>
    </lineage>
</organism>
<evidence type="ECO:0000259" key="2">
    <source>
        <dbReference type="PROSITE" id="PS51724"/>
    </source>
</evidence>
<keyword evidence="4" id="KW-1185">Reference proteome</keyword>
<evidence type="ECO:0000313" key="4">
    <source>
        <dbReference type="Proteomes" id="UP000029443"/>
    </source>
</evidence>
<evidence type="ECO:0000256" key="1">
    <source>
        <dbReference type="SAM" id="MobiDB-lite"/>
    </source>
</evidence>
<gene>
    <name evidence="3" type="ORF">T9A_00693</name>
</gene>
<reference evidence="3 4" key="1">
    <citation type="submission" date="2012-09" db="EMBL/GenBank/DDBJ databases">
        <title>Genome Sequence of alkane-degrading Bacterium Alcanivorax jadensis T9.</title>
        <authorList>
            <person name="Lai Q."/>
            <person name="Shao Z."/>
        </authorList>
    </citation>
    <scope>NUCLEOTIDE SEQUENCE [LARGE SCALE GENOMIC DNA]</scope>
    <source>
        <strain evidence="3 4">T9</strain>
    </source>
</reference>